<dbReference type="Gene3D" id="3.40.710.10">
    <property type="entry name" value="DD-peptidase/beta-lactamase superfamily"/>
    <property type="match status" value="1"/>
</dbReference>
<comment type="caution">
    <text evidence="4">The sequence shown here is derived from an EMBL/GenBank/DDBJ whole genome shotgun (WGS) entry which is preliminary data.</text>
</comment>
<accession>A0ABS3WD93</accession>
<gene>
    <name evidence="4" type="ORF">I8J29_18930</name>
</gene>
<name>A0ABS3WD93_9BACL</name>
<dbReference type="PANTHER" id="PTHR46825:SF11">
    <property type="entry name" value="PENICILLIN-BINDING PROTEIN 4"/>
    <property type="match status" value="1"/>
</dbReference>
<evidence type="ECO:0000256" key="1">
    <source>
        <dbReference type="ARBA" id="ARBA00004370"/>
    </source>
</evidence>
<dbReference type="EMBL" id="JAGGDJ010000016">
    <property type="protein sequence ID" value="MBO7746288.1"/>
    <property type="molecule type" value="Genomic_DNA"/>
</dbReference>
<reference evidence="4 5" key="1">
    <citation type="submission" date="2021-03" db="EMBL/GenBank/DDBJ databases">
        <title>Paenibacillus artemisicola MWE-103 whole genome sequence.</title>
        <authorList>
            <person name="Ham Y.J."/>
        </authorList>
    </citation>
    <scope>NUCLEOTIDE SEQUENCE [LARGE SCALE GENOMIC DNA]</scope>
    <source>
        <strain evidence="4 5">MWE-103</strain>
    </source>
</reference>
<dbReference type="InterPro" id="IPR001466">
    <property type="entry name" value="Beta-lactam-related"/>
</dbReference>
<evidence type="ECO:0000259" key="3">
    <source>
        <dbReference type="Pfam" id="PF00144"/>
    </source>
</evidence>
<feature type="domain" description="Beta-lactamase-related" evidence="3">
    <location>
        <begin position="11"/>
        <end position="321"/>
    </location>
</feature>
<evidence type="ECO:0000256" key="2">
    <source>
        <dbReference type="ARBA" id="ARBA00023136"/>
    </source>
</evidence>
<dbReference type="SUPFAM" id="SSF56601">
    <property type="entry name" value="beta-lactamase/transpeptidase-like"/>
    <property type="match status" value="1"/>
</dbReference>
<sequence>MTLTQTIRAYVDEYAARWPFSGAVLAAQGGEIVFEAAYGMACLEFAVPNRTDTRFGLASVSKQLAAFAAMRLHDEGRIDIDRPVNDGLPAELRVDPRITAHQLMTHTSGLRTFHHLQEDFFGEREKLPYDRELLLGYFRQRPLNFEPGTRFEYCNAGYHLLAFLIEAASGRPYKRYLAEAVFGPLGMADTEVDDGSALLARRAFGYGMNGERIVPAEYHHPGYSIGAGGIVSTCGDLHAWHRALKERRLLGSAAYERLFAPNLNGCAGGLFSDEFRGRPRWRHDGAHLGIGAYVQHFFADDACVIVLANYDFANVTRVGDAVAELMFGGRPAVPGKPPAVEPDEALARRYEGVYVPGRAELKRTEEGWSFVHLGRIEKPLYPVGGHRFHSTWLDHAYTLREGEDGEFEFLGVRRPRGEGAPTS</sequence>
<dbReference type="InterPro" id="IPR050491">
    <property type="entry name" value="AmpC-like"/>
</dbReference>
<dbReference type="Proteomes" id="UP000670947">
    <property type="component" value="Unassembled WGS sequence"/>
</dbReference>
<keyword evidence="5" id="KW-1185">Reference proteome</keyword>
<dbReference type="RefSeq" id="WP_208849072.1">
    <property type="nucleotide sequence ID" value="NZ_JAGGDJ010000016.1"/>
</dbReference>
<proteinExistence type="predicted"/>
<organism evidence="4 5">
    <name type="scientific">Paenibacillus artemisiicola</name>
    <dbReference type="NCBI Taxonomy" id="1172618"/>
    <lineage>
        <taxon>Bacteria</taxon>
        <taxon>Bacillati</taxon>
        <taxon>Bacillota</taxon>
        <taxon>Bacilli</taxon>
        <taxon>Bacillales</taxon>
        <taxon>Paenibacillaceae</taxon>
        <taxon>Paenibacillus</taxon>
    </lineage>
</organism>
<protein>
    <submittedName>
        <fullName evidence="4">Beta-lactamase family protein</fullName>
    </submittedName>
</protein>
<evidence type="ECO:0000313" key="4">
    <source>
        <dbReference type="EMBL" id="MBO7746288.1"/>
    </source>
</evidence>
<dbReference type="InterPro" id="IPR012338">
    <property type="entry name" value="Beta-lactam/transpept-like"/>
</dbReference>
<dbReference type="PANTHER" id="PTHR46825">
    <property type="entry name" value="D-ALANYL-D-ALANINE-CARBOXYPEPTIDASE/ENDOPEPTIDASE AMPH"/>
    <property type="match status" value="1"/>
</dbReference>
<dbReference type="Pfam" id="PF00144">
    <property type="entry name" value="Beta-lactamase"/>
    <property type="match status" value="1"/>
</dbReference>
<evidence type="ECO:0000313" key="5">
    <source>
        <dbReference type="Proteomes" id="UP000670947"/>
    </source>
</evidence>
<comment type="subcellular location">
    <subcellularLocation>
        <location evidence="1">Membrane</location>
    </subcellularLocation>
</comment>
<keyword evidence="2" id="KW-0472">Membrane</keyword>